<reference evidence="10 11" key="1">
    <citation type="submission" date="2024-09" db="EMBL/GenBank/DDBJ databases">
        <title>A chromosome-level genome assembly of Gray's grenadier anchovy, Coilia grayii.</title>
        <authorList>
            <person name="Fu Z."/>
        </authorList>
    </citation>
    <scope>NUCLEOTIDE SEQUENCE [LARGE SCALE GENOMIC DNA]</scope>
    <source>
        <strain evidence="10">G4</strain>
        <tissue evidence="10">Muscle</tissue>
    </source>
</reference>
<evidence type="ECO:0000256" key="6">
    <source>
        <dbReference type="ARBA" id="ARBA00022801"/>
    </source>
</evidence>
<feature type="compositionally biased region" description="Low complexity" evidence="8">
    <location>
        <begin position="7"/>
        <end position="40"/>
    </location>
</feature>
<comment type="similarity">
    <text evidence="2">Belongs to the peptidase C19 family. USP10 subfamily.</text>
</comment>
<dbReference type="InterPro" id="IPR018200">
    <property type="entry name" value="USP_CS"/>
</dbReference>
<evidence type="ECO:0000256" key="5">
    <source>
        <dbReference type="ARBA" id="ARBA00022786"/>
    </source>
</evidence>
<dbReference type="InterPro" id="IPR038765">
    <property type="entry name" value="Papain-like_cys_pep_sf"/>
</dbReference>
<dbReference type="SUPFAM" id="SSF54001">
    <property type="entry name" value="Cysteine proteinases"/>
    <property type="match status" value="1"/>
</dbReference>
<accession>A0ABD1KTM8</accession>
<dbReference type="EMBL" id="JBHFQA010000002">
    <property type="protein sequence ID" value="KAL2102492.1"/>
    <property type="molecule type" value="Genomic_DNA"/>
</dbReference>
<name>A0ABD1KTM8_9TELE</name>
<keyword evidence="6" id="KW-0378">Hydrolase</keyword>
<comment type="catalytic activity">
    <reaction evidence="1">
        <text>Thiol-dependent hydrolysis of ester, thioester, amide, peptide and isopeptide bonds formed by the C-terminal Gly of ubiquitin (a 76-residue protein attached to proteins as an intracellular targeting signal).</text>
        <dbReference type="EC" id="3.4.19.12"/>
    </reaction>
</comment>
<feature type="domain" description="USP" evidence="9">
    <location>
        <begin position="98"/>
        <end position="332"/>
    </location>
</feature>
<comment type="caution">
    <text evidence="10">The sequence shown here is derived from an EMBL/GenBank/DDBJ whole genome shotgun (WGS) entry which is preliminary data.</text>
</comment>
<dbReference type="PROSITE" id="PS50235">
    <property type="entry name" value="USP_3"/>
    <property type="match status" value="1"/>
</dbReference>
<dbReference type="GO" id="GO:0006508">
    <property type="term" value="P:proteolysis"/>
    <property type="evidence" value="ECO:0007669"/>
    <property type="project" value="UniProtKB-KW"/>
</dbReference>
<keyword evidence="7" id="KW-0788">Thiol protease</keyword>
<dbReference type="PANTHER" id="PTHR24006">
    <property type="entry name" value="UBIQUITIN CARBOXYL-TERMINAL HYDROLASE"/>
    <property type="match status" value="1"/>
</dbReference>
<sequence length="557" mass="60603">MDIDVYSPVSLCSPSVSSTSPPSKPLTRSSSCPAFSPSSTLPSLCLPTSLSHSSPNITFSWSPPAPQPPALDTPLPPSTSESQGEPITISFPSNIQSLGFPNIGNTCYMNATLQALLGLSSFTSDLLRHRHCWESPSSALLLRNMGDLQVVRQNTTQTYKKRQMLKKIRRSISTICPEFSGDHQQSTEVEFSCGVCSGRIASLKLHFFTQPRVLVLHLKRFGDISGTTKSSNPINIPLQLDLSRYNRGVSMGQLIPSTSCEKLQDSVEQPDISLQAAPGLPTPLLPGHYICDVLEGDGSNWLCFNDDMVSREKTDILEERSSTAYLLFYVQSCLHHWAADCLSSLHQHRAATCSRFSCLNHGAATCLTCLNNRTATCLTCLNHSAATCSRFSCLKNQAATCLGSFILLLPHTTDEDPHIRESCGGRQDKHRMAAAEQGSVLLSIPGSPGGRSSSQRRRCPDRLGGAPGTAPTEDRLVGMLSVELRDEGAVQDLAGRNPGPLLRTIPLPIDEVVETPPPPSGPEKAPHRVDGITVEKARSWRWGFSRGMRTNPYRLDT</sequence>
<protein>
    <recommendedName>
        <fullName evidence="3">ubiquitinyl hydrolase 1</fullName>
        <ecNumber evidence="3">3.4.19.12</ecNumber>
    </recommendedName>
</protein>
<evidence type="ECO:0000256" key="7">
    <source>
        <dbReference type="ARBA" id="ARBA00022807"/>
    </source>
</evidence>
<feature type="region of interest" description="Disordered" evidence="8">
    <location>
        <begin position="441"/>
        <end position="472"/>
    </location>
</feature>
<evidence type="ECO:0000256" key="4">
    <source>
        <dbReference type="ARBA" id="ARBA00022670"/>
    </source>
</evidence>
<proteinExistence type="inferred from homology"/>
<feature type="compositionally biased region" description="Pro residues" evidence="8">
    <location>
        <begin position="63"/>
        <end position="77"/>
    </location>
</feature>
<dbReference type="Pfam" id="PF00443">
    <property type="entry name" value="UCH"/>
    <property type="match status" value="2"/>
</dbReference>
<evidence type="ECO:0000313" key="10">
    <source>
        <dbReference type="EMBL" id="KAL2102492.1"/>
    </source>
</evidence>
<feature type="region of interest" description="Disordered" evidence="8">
    <location>
        <begin position="57"/>
        <end position="88"/>
    </location>
</feature>
<keyword evidence="5" id="KW-0833">Ubl conjugation pathway</keyword>
<dbReference type="PANTHER" id="PTHR24006:SF687">
    <property type="entry name" value="UBIQUITIN CARBOXYL-TERMINAL HYDROLASE 10"/>
    <property type="match status" value="1"/>
</dbReference>
<organism evidence="10 11">
    <name type="scientific">Coilia grayii</name>
    <name type="common">Gray's grenadier anchovy</name>
    <dbReference type="NCBI Taxonomy" id="363190"/>
    <lineage>
        <taxon>Eukaryota</taxon>
        <taxon>Metazoa</taxon>
        <taxon>Chordata</taxon>
        <taxon>Craniata</taxon>
        <taxon>Vertebrata</taxon>
        <taxon>Euteleostomi</taxon>
        <taxon>Actinopterygii</taxon>
        <taxon>Neopterygii</taxon>
        <taxon>Teleostei</taxon>
        <taxon>Clupei</taxon>
        <taxon>Clupeiformes</taxon>
        <taxon>Clupeoidei</taxon>
        <taxon>Engraulidae</taxon>
        <taxon>Coilinae</taxon>
        <taxon>Coilia</taxon>
    </lineage>
</organism>
<evidence type="ECO:0000256" key="2">
    <source>
        <dbReference type="ARBA" id="ARBA00005427"/>
    </source>
</evidence>
<dbReference type="GO" id="GO:0004843">
    <property type="term" value="F:cysteine-type deubiquitinase activity"/>
    <property type="evidence" value="ECO:0007669"/>
    <property type="project" value="UniProtKB-EC"/>
</dbReference>
<dbReference type="CDD" id="cd02257">
    <property type="entry name" value="Peptidase_C19"/>
    <property type="match status" value="1"/>
</dbReference>
<keyword evidence="4" id="KW-0645">Protease</keyword>
<evidence type="ECO:0000256" key="1">
    <source>
        <dbReference type="ARBA" id="ARBA00000707"/>
    </source>
</evidence>
<dbReference type="Gene3D" id="3.90.70.10">
    <property type="entry name" value="Cysteine proteinases"/>
    <property type="match status" value="2"/>
</dbReference>
<evidence type="ECO:0000256" key="8">
    <source>
        <dbReference type="SAM" id="MobiDB-lite"/>
    </source>
</evidence>
<evidence type="ECO:0000256" key="3">
    <source>
        <dbReference type="ARBA" id="ARBA00012759"/>
    </source>
</evidence>
<dbReference type="InterPro" id="IPR001394">
    <property type="entry name" value="Peptidase_C19_UCH"/>
</dbReference>
<dbReference type="EC" id="3.4.19.12" evidence="3"/>
<keyword evidence="11" id="KW-1185">Reference proteome</keyword>
<dbReference type="Proteomes" id="UP001591681">
    <property type="component" value="Unassembled WGS sequence"/>
</dbReference>
<gene>
    <name evidence="10" type="ORF">ACEWY4_001660</name>
</gene>
<evidence type="ECO:0000259" key="9">
    <source>
        <dbReference type="PROSITE" id="PS50235"/>
    </source>
</evidence>
<dbReference type="InterPro" id="IPR028889">
    <property type="entry name" value="USP"/>
</dbReference>
<dbReference type="PROSITE" id="PS00972">
    <property type="entry name" value="USP_1"/>
    <property type="match status" value="1"/>
</dbReference>
<dbReference type="InterPro" id="IPR050164">
    <property type="entry name" value="Peptidase_C19"/>
</dbReference>
<dbReference type="AlphaFoldDB" id="A0ABD1KTM8"/>
<evidence type="ECO:0000313" key="11">
    <source>
        <dbReference type="Proteomes" id="UP001591681"/>
    </source>
</evidence>
<feature type="region of interest" description="Disordered" evidence="8">
    <location>
        <begin position="1"/>
        <end position="40"/>
    </location>
</feature>